<dbReference type="Proteomes" id="UP000077266">
    <property type="component" value="Unassembled WGS sequence"/>
</dbReference>
<evidence type="ECO:0000313" key="2">
    <source>
        <dbReference type="EMBL" id="KZV85415.1"/>
    </source>
</evidence>
<proteinExistence type="predicted"/>
<accession>A0A165DUV8</accession>
<keyword evidence="3" id="KW-1185">Reference proteome</keyword>
<feature type="signal peptide" evidence="1">
    <location>
        <begin position="1"/>
        <end position="21"/>
    </location>
</feature>
<dbReference type="AlphaFoldDB" id="A0A165DUV8"/>
<dbReference type="InParanoid" id="A0A165DUV8"/>
<gene>
    <name evidence="2" type="ORF">EXIGLDRAFT_699535</name>
</gene>
<dbReference type="OrthoDB" id="2848819at2759"/>
<evidence type="ECO:0000256" key="1">
    <source>
        <dbReference type="SAM" id="SignalP"/>
    </source>
</evidence>
<sequence>MAGWMTLFVLLSLAPMPPALGELIVDVLSYLCTTLDGISEQGTSSLVAFSLVNKHVRRTSLPVLFRSVSVEGRTLRESTDALLALKETEPVLRYVRRAWNPRLETQLRLLETGDWAAMSEESFRIVTELSILGGIHLEVDLVRLAKFNSLVTLRLPYLSTLMLRYQPPQCGYMGSRAEIKEARKRDTERAEEARRQAKRIVRSVFPHLRTLHIDGDVVYDFSLLRGNDLSELDGLAGTRAPRRHSLWQ</sequence>
<keyword evidence="1" id="KW-0732">Signal</keyword>
<feature type="chain" id="PRO_5007856831" evidence="1">
    <location>
        <begin position="22"/>
        <end position="248"/>
    </location>
</feature>
<evidence type="ECO:0000313" key="3">
    <source>
        <dbReference type="Proteomes" id="UP000077266"/>
    </source>
</evidence>
<organism evidence="2 3">
    <name type="scientific">Exidia glandulosa HHB12029</name>
    <dbReference type="NCBI Taxonomy" id="1314781"/>
    <lineage>
        <taxon>Eukaryota</taxon>
        <taxon>Fungi</taxon>
        <taxon>Dikarya</taxon>
        <taxon>Basidiomycota</taxon>
        <taxon>Agaricomycotina</taxon>
        <taxon>Agaricomycetes</taxon>
        <taxon>Auriculariales</taxon>
        <taxon>Exidiaceae</taxon>
        <taxon>Exidia</taxon>
    </lineage>
</organism>
<dbReference type="EMBL" id="KV426190">
    <property type="protein sequence ID" value="KZV85415.1"/>
    <property type="molecule type" value="Genomic_DNA"/>
</dbReference>
<name>A0A165DUV8_EXIGL</name>
<protein>
    <submittedName>
        <fullName evidence="2">Uncharacterized protein</fullName>
    </submittedName>
</protein>
<reference evidence="2 3" key="1">
    <citation type="journal article" date="2016" name="Mol. Biol. Evol.">
        <title>Comparative Genomics of Early-Diverging Mushroom-Forming Fungi Provides Insights into the Origins of Lignocellulose Decay Capabilities.</title>
        <authorList>
            <person name="Nagy L.G."/>
            <person name="Riley R."/>
            <person name="Tritt A."/>
            <person name="Adam C."/>
            <person name="Daum C."/>
            <person name="Floudas D."/>
            <person name="Sun H."/>
            <person name="Yadav J.S."/>
            <person name="Pangilinan J."/>
            <person name="Larsson K.H."/>
            <person name="Matsuura K."/>
            <person name="Barry K."/>
            <person name="Labutti K."/>
            <person name="Kuo R."/>
            <person name="Ohm R.A."/>
            <person name="Bhattacharya S.S."/>
            <person name="Shirouzu T."/>
            <person name="Yoshinaga Y."/>
            <person name="Martin F.M."/>
            <person name="Grigoriev I.V."/>
            <person name="Hibbett D.S."/>
        </authorList>
    </citation>
    <scope>NUCLEOTIDE SEQUENCE [LARGE SCALE GENOMIC DNA]</scope>
    <source>
        <strain evidence="2 3">HHB12029</strain>
    </source>
</reference>